<dbReference type="EMBL" id="JBAMMX010000005">
    <property type="protein sequence ID" value="KAK6940400.1"/>
    <property type="molecule type" value="Genomic_DNA"/>
</dbReference>
<comment type="similarity">
    <text evidence="1">Belongs to the UDP-glycosyltransferase family.</text>
</comment>
<gene>
    <name evidence="2" type="ORF">RJ641_029931</name>
</gene>
<name>A0AAN8VUC6_9MAGN</name>
<reference evidence="2 3" key="1">
    <citation type="submission" date="2023-12" db="EMBL/GenBank/DDBJ databases">
        <title>A high-quality genome assembly for Dillenia turbinata (Dilleniales).</title>
        <authorList>
            <person name="Chanderbali A."/>
        </authorList>
    </citation>
    <scope>NUCLEOTIDE SEQUENCE [LARGE SCALE GENOMIC DNA]</scope>
    <source>
        <strain evidence="2">LSX21</strain>
        <tissue evidence="2">Leaf</tissue>
    </source>
</reference>
<protein>
    <submittedName>
        <fullName evidence="2">Uncharacterized protein</fullName>
    </submittedName>
</protein>
<evidence type="ECO:0000256" key="1">
    <source>
        <dbReference type="ARBA" id="ARBA00009995"/>
    </source>
</evidence>
<dbReference type="GO" id="GO:0080044">
    <property type="term" value="F:quercetin 7-O-glucosyltransferase activity"/>
    <property type="evidence" value="ECO:0007669"/>
    <property type="project" value="TreeGrafter"/>
</dbReference>
<dbReference type="SUPFAM" id="SSF53756">
    <property type="entry name" value="UDP-Glycosyltransferase/glycogen phosphorylase"/>
    <property type="match status" value="1"/>
</dbReference>
<dbReference type="AlphaFoldDB" id="A0AAN8VUC6"/>
<keyword evidence="3" id="KW-1185">Reference proteome</keyword>
<sequence length="240" mass="26712">MEKEASKGNKKAHVLVVPYPAQGHVNPMLQFCKRLIPKGIKISLANWVHLSKSISTDPNNPIKVEIISDGHDEGGFAQAESDESYLETLSVVGSKTLANLIQKLIDSDQPVTAVIYDGFIPWALDVAKQFGLVGVVFFTQTCAVNNIYYHVHRKLLSLPLTEPIISIPGLPPLKPSDTPSYVHAYGAYPGFSHTVFNQFINVDDADWILFSTFYELEAEVSICSRVMKLFLTKDFLMQKN</sequence>
<comment type="caution">
    <text evidence="2">The sequence shown here is derived from an EMBL/GenBank/DDBJ whole genome shotgun (WGS) entry which is preliminary data.</text>
</comment>
<dbReference type="PANTHER" id="PTHR11926:SF1553">
    <property type="entry name" value="GLYCOSYLTRANSFERASE"/>
    <property type="match status" value="1"/>
</dbReference>
<evidence type="ECO:0000313" key="2">
    <source>
        <dbReference type="EMBL" id="KAK6940400.1"/>
    </source>
</evidence>
<organism evidence="2 3">
    <name type="scientific">Dillenia turbinata</name>
    <dbReference type="NCBI Taxonomy" id="194707"/>
    <lineage>
        <taxon>Eukaryota</taxon>
        <taxon>Viridiplantae</taxon>
        <taxon>Streptophyta</taxon>
        <taxon>Embryophyta</taxon>
        <taxon>Tracheophyta</taxon>
        <taxon>Spermatophyta</taxon>
        <taxon>Magnoliopsida</taxon>
        <taxon>eudicotyledons</taxon>
        <taxon>Gunneridae</taxon>
        <taxon>Pentapetalae</taxon>
        <taxon>Dilleniales</taxon>
        <taxon>Dilleniaceae</taxon>
        <taxon>Dillenia</taxon>
    </lineage>
</organism>
<proteinExistence type="inferred from homology"/>
<dbReference type="Proteomes" id="UP001370490">
    <property type="component" value="Unassembled WGS sequence"/>
</dbReference>
<dbReference type="GO" id="GO:0080043">
    <property type="term" value="F:quercetin 3-O-glucosyltransferase activity"/>
    <property type="evidence" value="ECO:0007669"/>
    <property type="project" value="TreeGrafter"/>
</dbReference>
<dbReference type="PANTHER" id="PTHR11926">
    <property type="entry name" value="GLUCOSYL/GLUCURONOSYL TRANSFERASES"/>
    <property type="match status" value="1"/>
</dbReference>
<dbReference type="Gene3D" id="3.40.50.2000">
    <property type="entry name" value="Glycogen Phosphorylase B"/>
    <property type="match status" value="1"/>
</dbReference>
<evidence type="ECO:0000313" key="3">
    <source>
        <dbReference type="Proteomes" id="UP001370490"/>
    </source>
</evidence>
<accession>A0AAN8VUC6</accession>